<evidence type="ECO:0000256" key="6">
    <source>
        <dbReference type="ARBA" id="ARBA00023136"/>
    </source>
</evidence>
<dbReference type="PROSITE" id="PS50928">
    <property type="entry name" value="ABC_TM1"/>
    <property type="match status" value="1"/>
</dbReference>
<dbReference type="InterPro" id="IPR000515">
    <property type="entry name" value="MetI-like"/>
</dbReference>
<dbReference type="GO" id="GO:0005886">
    <property type="term" value="C:plasma membrane"/>
    <property type="evidence" value="ECO:0007669"/>
    <property type="project" value="UniProtKB-SubCell"/>
</dbReference>
<feature type="domain" description="ABC transmembrane type-1" evidence="8">
    <location>
        <begin position="75"/>
        <end position="288"/>
    </location>
</feature>
<keyword evidence="2 7" id="KW-0813">Transport</keyword>
<feature type="transmembrane region" description="Helical" evidence="7">
    <location>
        <begin position="112"/>
        <end position="133"/>
    </location>
</feature>
<accession>A0A558AMA2</accession>
<dbReference type="AlphaFoldDB" id="A0A558AMA2"/>
<evidence type="ECO:0000259" key="8">
    <source>
        <dbReference type="PROSITE" id="PS50928"/>
    </source>
</evidence>
<dbReference type="GO" id="GO:0055085">
    <property type="term" value="P:transmembrane transport"/>
    <property type="evidence" value="ECO:0007669"/>
    <property type="project" value="InterPro"/>
</dbReference>
<evidence type="ECO:0000256" key="3">
    <source>
        <dbReference type="ARBA" id="ARBA00022475"/>
    </source>
</evidence>
<dbReference type="PANTHER" id="PTHR43005">
    <property type="entry name" value="BLR7065 PROTEIN"/>
    <property type="match status" value="1"/>
</dbReference>
<feature type="transmembrane region" description="Helical" evidence="7">
    <location>
        <begin position="12"/>
        <end position="35"/>
    </location>
</feature>
<dbReference type="CDD" id="cd06261">
    <property type="entry name" value="TM_PBP2"/>
    <property type="match status" value="1"/>
</dbReference>
<proteinExistence type="inferred from homology"/>
<feature type="transmembrane region" description="Helical" evidence="7">
    <location>
        <begin position="75"/>
        <end position="100"/>
    </location>
</feature>
<organism evidence="9 10">
    <name type="scientific">Amycolatopsis acidiphila</name>
    <dbReference type="NCBI Taxonomy" id="715473"/>
    <lineage>
        <taxon>Bacteria</taxon>
        <taxon>Bacillati</taxon>
        <taxon>Actinomycetota</taxon>
        <taxon>Actinomycetes</taxon>
        <taxon>Pseudonocardiales</taxon>
        <taxon>Pseudonocardiaceae</taxon>
        <taxon>Amycolatopsis</taxon>
    </lineage>
</organism>
<evidence type="ECO:0000313" key="9">
    <source>
        <dbReference type="EMBL" id="TVT25351.1"/>
    </source>
</evidence>
<keyword evidence="6 7" id="KW-0472">Membrane</keyword>
<dbReference type="Gene3D" id="1.10.3720.10">
    <property type="entry name" value="MetI-like"/>
    <property type="match status" value="1"/>
</dbReference>
<evidence type="ECO:0000256" key="7">
    <source>
        <dbReference type="RuleBase" id="RU363032"/>
    </source>
</evidence>
<keyword evidence="4 7" id="KW-0812">Transmembrane</keyword>
<dbReference type="Pfam" id="PF00528">
    <property type="entry name" value="BPD_transp_1"/>
    <property type="match status" value="1"/>
</dbReference>
<reference evidence="9 10" key="1">
    <citation type="submission" date="2019-07" db="EMBL/GenBank/DDBJ databases">
        <title>New species of Amycolatopsis and Streptomyces.</title>
        <authorList>
            <person name="Duangmal K."/>
            <person name="Teo W.F.A."/>
            <person name="Lipun K."/>
        </authorList>
    </citation>
    <scope>NUCLEOTIDE SEQUENCE [LARGE SCALE GENOMIC DNA]</scope>
    <source>
        <strain evidence="9 10">JCM 30562</strain>
    </source>
</reference>
<sequence length="299" mass="32986">MSRTLDRPLVMLIPCALALLVIVFVPVVISFYLSFLKLDVSTLREWVHAPLVGFRNFADAFRSSNVLGVSALRSLGISVAFSLLTTLVVTPIGCLAAVSVHRRFRGRGLVRALYLVPYVIPTFVTALLARVLFLNQHGLVDRILADLGIADANTYWLIGPNAFWAMTVTDIWATWPFIYLMVLAGLQTIPREHYEAATLDGASPVRKLFTIVLPQIRGLLLLAILLSTLNHFGNFTLAYVMFSSPPPSSAASLPISTYFYAFTSFDYGLAAALAVITIILLMIPGYLYLRMTRIASRAE</sequence>
<keyword evidence="10" id="KW-1185">Reference proteome</keyword>
<feature type="transmembrane region" description="Helical" evidence="7">
    <location>
        <begin position="267"/>
        <end position="289"/>
    </location>
</feature>
<name>A0A558AMA2_9PSEU</name>
<evidence type="ECO:0000256" key="4">
    <source>
        <dbReference type="ARBA" id="ARBA00022692"/>
    </source>
</evidence>
<keyword evidence="3" id="KW-1003">Cell membrane</keyword>
<dbReference type="PANTHER" id="PTHR43005:SF1">
    <property type="entry name" value="SPERMIDINE_PUTRESCINE TRANSPORT SYSTEM PERMEASE PROTEIN"/>
    <property type="match status" value="1"/>
</dbReference>
<comment type="subcellular location">
    <subcellularLocation>
        <location evidence="1 7">Cell membrane</location>
        <topology evidence="1 7">Multi-pass membrane protein</topology>
    </subcellularLocation>
</comment>
<comment type="caution">
    <text evidence="9">The sequence shown here is derived from an EMBL/GenBank/DDBJ whole genome shotgun (WGS) entry which is preliminary data.</text>
</comment>
<evidence type="ECO:0000256" key="1">
    <source>
        <dbReference type="ARBA" id="ARBA00004651"/>
    </source>
</evidence>
<feature type="transmembrane region" description="Helical" evidence="7">
    <location>
        <begin position="162"/>
        <end position="186"/>
    </location>
</feature>
<gene>
    <name evidence="9" type="ORF">FNH06_03540</name>
</gene>
<feature type="transmembrane region" description="Helical" evidence="7">
    <location>
        <begin position="219"/>
        <end position="242"/>
    </location>
</feature>
<dbReference type="OrthoDB" id="4053402at2"/>
<keyword evidence="5 7" id="KW-1133">Transmembrane helix</keyword>
<protein>
    <submittedName>
        <fullName evidence="9">Sugar ABC transporter permease</fullName>
    </submittedName>
</protein>
<dbReference type="InterPro" id="IPR035906">
    <property type="entry name" value="MetI-like_sf"/>
</dbReference>
<dbReference type="Proteomes" id="UP000318578">
    <property type="component" value="Unassembled WGS sequence"/>
</dbReference>
<evidence type="ECO:0000313" key="10">
    <source>
        <dbReference type="Proteomes" id="UP000318578"/>
    </source>
</evidence>
<dbReference type="RefSeq" id="WP_144633435.1">
    <property type="nucleotide sequence ID" value="NZ_BNAX01000014.1"/>
</dbReference>
<dbReference type="SUPFAM" id="SSF161098">
    <property type="entry name" value="MetI-like"/>
    <property type="match status" value="1"/>
</dbReference>
<evidence type="ECO:0000256" key="5">
    <source>
        <dbReference type="ARBA" id="ARBA00022989"/>
    </source>
</evidence>
<dbReference type="EMBL" id="VJZA01000003">
    <property type="protein sequence ID" value="TVT25351.1"/>
    <property type="molecule type" value="Genomic_DNA"/>
</dbReference>
<comment type="similarity">
    <text evidence="7">Belongs to the binding-protein-dependent transport system permease family.</text>
</comment>
<evidence type="ECO:0000256" key="2">
    <source>
        <dbReference type="ARBA" id="ARBA00022448"/>
    </source>
</evidence>